<accession>A0A1Y1CI19</accession>
<dbReference type="AlphaFoldDB" id="A0A1Y1CI19"/>
<sequence>MPYRRLPNTDLARVRALKSALDISYRTNRFKLAFSFVLLQKVETFLPHYELAIRNHRQALSQQSIKSKQYNEKLRKARLYVSHFIQVLNFTIIRGEMKPEIREFYGLKTSSKAAPSLLQDAKVIEWGEKLMKGEQERMRTGGNPIYSPSIALVRVNCENFKEAFNDQKILQNNTHRFSEKVAEYRAEADSLILTLWNEVEAKFADLSDEEKRGKASDYGIVYVWRKGEKEKLEQVKQAEEDSLILPFSRSVKAE</sequence>
<dbReference type="EMBL" id="AP018042">
    <property type="protein sequence ID" value="BAX79940.1"/>
    <property type="molecule type" value="Genomic_DNA"/>
</dbReference>
<keyword evidence="2" id="KW-1185">Reference proteome</keyword>
<reference evidence="2" key="2">
    <citation type="journal article" date="2020" name="Antonie Van Leeuwenhoek">
        <title>Labilibaculum antarcticum sp. nov., a novel facultative anaerobic, psychrotorelant bacterium isolated from marine sediment of Antarctica.</title>
        <authorList>
            <person name="Watanabe M."/>
            <person name="Kojima H."/>
            <person name="Fukui M."/>
        </authorList>
    </citation>
    <scope>NUCLEOTIDE SEQUENCE [LARGE SCALE GENOMIC DNA]</scope>
    <source>
        <strain evidence="2">SPP2</strain>
    </source>
</reference>
<protein>
    <submittedName>
        <fullName evidence="1">Uncharacterized protein</fullName>
    </submittedName>
</protein>
<dbReference type="Proteomes" id="UP000218267">
    <property type="component" value="Chromosome"/>
</dbReference>
<dbReference type="KEGG" id="mbas:ALGA_1564"/>
<name>A0A1Y1CI19_9BACT</name>
<gene>
    <name evidence="1" type="ORF">ALGA_1564</name>
</gene>
<evidence type="ECO:0000313" key="1">
    <source>
        <dbReference type="EMBL" id="BAX79940.1"/>
    </source>
</evidence>
<dbReference type="OrthoDB" id="1114533at2"/>
<evidence type="ECO:0000313" key="2">
    <source>
        <dbReference type="Proteomes" id="UP000218267"/>
    </source>
</evidence>
<organism evidence="1 2">
    <name type="scientific">Labilibaculum antarcticum</name>
    <dbReference type="NCBI Taxonomy" id="1717717"/>
    <lineage>
        <taxon>Bacteria</taxon>
        <taxon>Pseudomonadati</taxon>
        <taxon>Bacteroidota</taxon>
        <taxon>Bacteroidia</taxon>
        <taxon>Marinilabiliales</taxon>
        <taxon>Marinifilaceae</taxon>
        <taxon>Labilibaculum</taxon>
    </lineage>
</organism>
<reference evidence="1 2" key="1">
    <citation type="journal article" date="2018" name="Mar. Genomics">
        <title>Complete genome sequence of Marinifilaceae bacterium strain SPP2, isolated from the Antarctic marine sediment.</title>
        <authorList>
            <person name="Watanabe M."/>
            <person name="Kojima H."/>
            <person name="Fukui M."/>
        </authorList>
    </citation>
    <scope>NUCLEOTIDE SEQUENCE [LARGE SCALE GENOMIC DNA]</scope>
    <source>
        <strain evidence="1 2">SPP2</strain>
    </source>
</reference>
<dbReference type="RefSeq" id="WP_096428818.1">
    <property type="nucleotide sequence ID" value="NZ_AP018042.1"/>
</dbReference>
<proteinExistence type="predicted"/>